<dbReference type="AlphaFoldDB" id="A0A7W3RHB9"/>
<dbReference type="Proteomes" id="UP000543174">
    <property type="component" value="Unassembled WGS sequence"/>
</dbReference>
<keyword evidence="4" id="KW-1185">Reference proteome</keyword>
<dbReference type="PANTHER" id="PTHR22916">
    <property type="entry name" value="GLYCOSYLTRANSFERASE"/>
    <property type="match status" value="1"/>
</dbReference>
<dbReference type="SUPFAM" id="SSF53448">
    <property type="entry name" value="Nucleotide-diphospho-sugar transferases"/>
    <property type="match status" value="1"/>
</dbReference>
<dbReference type="GO" id="GO:0016758">
    <property type="term" value="F:hexosyltransferase activity"/>
    <property type="evidence" value="ECO:0007669"/>
    <property type="project" value="UniProtKB-ARBA"/>
</dbReference>
<dbReference type="RefSeq" id="WP_182527952.1">
    <property type="nucleotide sequence ID" value="NZ_JACJHT010000010.1"/>
</dbReference>
<dbReference type="Gene3D" id="3.90.550.10">
    <property type="entry name" value="Spore Coat Polysaccharide Biosynthesis Protein SpsA, Chain A"/>
    <property type="match status" value="1"/>
</dbReference>
<dbReference type="Pfam" id="PF00535">
    <property type="entry name" value="Glycos_transf_2"/>
    <property type="match status" value="1"/>
</dbReference>
<feature type="domain" description="Glycosyltransferase 2-like" evidence="2">
    <location>
        <begin position="5"/>
        <end position="159"/>
    </location>
</feature>
<sequence length="240" mass="27642">MSRVSIIVPFFNCQYIHYALDSLLSQTYNDIEIIVVNDGSTQYKEKIVPYSDKIIYIEKENGGTASALNIGIQQATGDYICWLSSDDVYYPQKIALQLEFMQLHNSFFSHTNYYAINTKGSIITPPIGFHPSSKLEILKQMSKGNIINGCSTMINKNVFNYVGLFDETLLYTHDYELWVRIIQKFDLHYLSEPLLLSRIHENMGTKKYAPFIKEENKLVVSRHKDIMTQLISECIGKENP</sequence>
<proteinExistence type="inferred from homology"/>
<dbReference type="PANTHER" id="PTHR22916:SF3">
    <property type="entry name" value="UDP-GLCNAC:BETAGAL BETA-1,3-N-ACETYLGLUCOSAMINYLTRANSFERASE-LIKE PROTEIN 1"/>
    <property type="match status" value="1"/>
</dbReference>
<protein>
    <submittedName>
        <fullName evidence="3">Glycosyltransferase involved in cell wall biosynthesis</fullName>
    </submittedName>
</protein>
<name>A0A7W3RHB9_PRIAR</name>
<evidence type="ECO:0000313" key="3">
    <source>
        <dbReference type="EMBL" id="MBA9042271.1"/>
    </source>
</evidence>
<dbReference type="InterPro" id="IPR029044">
    <property type="entry name" value="Nucleotide-diphossugar_trans"/>
</dbReference>
<evidence type="ECO:0000313" key="4">
    <source>
        <dbReference type="Proteomes" id="UP000543174"/>
    </source>
</evidence>
<organism evidence="3 4">
    <name type="scientific">Priestia aryabhattai</name>
    <name type="common">Bacillus aryabhattai</name>
    <dbReference type="NCBI Taxonomy" id="412384"/>
    <lineage>
        <taxon>Bacteria</taxon>
        <taxon>Bacillati</taxon>
        <taxon>Bacillota</taxon>
        <taxon>Bacilli</taxon>
        <taxon>Bacillales</taxon>
        <taxon>Bacillaceae</taxon>
        <taxon>Priestia</taxon>
    </lineage>
</organism>
<comment type="caution">
    <text evidence="3">The sequence shown here is derived from an EMBL/GenBank/DDBJ whole genome shotgun (WGS) entry which is preliminary data.</text>
</comment>
<accession>A0A7W3RHB9</accession>
<dbReference type="EMBL" id="JACJHT010000010">
    <property type="protein sequence ID" value="MBA9042271.1"/>
    <property type="molecule type" value="Genomic_DNA"/>
</dbReference>
<evidence type="ECO:0000256" key="1">
    <source>
        <dbReference type="ARBA" id="ARBA00006739"/>
    </source>
</evidence>
<evidence type="ECO:0000259" key="2">
    <source>
        <dbReference type="Pfam" id="PF00535"/>
    </source>
</evidence>
<gene>
    <name evidence="3" type="ORF">HNP21_005406</name>
</gene>
<comment type="similarity">
    <text evidence="1">Belongs to the glycosyltransferase 2 family.</text>
</comment>
<dbReference type="InterPro" id="IPR001173">
    <property type="entry name" value="Glyco_trans_2-like"/>
</dbReference>
<reference evidence="3" key="1">
    <citation type="submission" date="2020-08" db="EMBL/GenBank/DDBJ databases">
        <title>Functional genomics of gut bacteria from endangered species of beetles.</title>
        <authorList>
            <person name="Carlos-Shanley C."/>
        </authorList>
    </citation>
    <scope>NUCLEOTIDE SEQUENCE [LARGE SCALE GENOMIC DNA]</scope>
    <source>
        <strain evidence="3">S00060</strain>
    </source>
</reference>